<evidence type="ECO:0000313" key="4">
    <source>
        <dbReference type="Proteomes" id="UP000054007"/>
    </source>
</evidence>
<evidence type="ECO:0000313" key="3">
    <source>
        <dbReference type="EMBL" id="KIY61111.1"/>
    </source>
</evidence>
<evidence type="ECO:0000256" key="1">
    <source>
        <dbReference type="SAM" id="Coils"/>
    </source>
</evidence>
<evidence type="ECO:0000256" key="2">
    <source>
        <dbReference type="SAM" id="Phobius"/>
    </source>
</evidence>
<protein>
    <submittedName>
        <fullName evidence="3">Uncharacterized protein</fullName>
    </submittedName>
</protein>
<dbReference type="EMBL" id="KN881049">
    <property type="protein sequence ID" value="KIY61111.1"/>
    <property type="molecule type" value="Genomic_DNA"/>
</dbReference>
<feature type="coiled-coil region" evidence="1">
    <location>
        <begin position="207"/>
        <end position="238"/>
    </location>
</feature>
<keyword evidence="2" id="KW-1133">Transmembrane helix</keyword>
<organism evidence="3 4">
    <name type="scientific">Cylindrobasidium torrendii FP15055 ss-10</name>
    <dbReference type="NCBI Taxonomy" id="1314674"/>
    <lineage>
        <taxon>Eukaryota</taxon>
        <taxon>Fungi</taxon>
        <taxon>Dikarya</taxon>
        <taxon>Basidiomycota</taxon>
        <taxon>Agaricomycotina</taxon>
        <taxon>Agaricomycetes</taxon>
        <taxon>Agaricomycetidae</taxon>
        <taxon>Agaricales</taxon>
        <taxon>Marasmiineae</taxon>
        <taxon>Physalacriaceae</taxon>
        <taxon>Cylindrobasidium</taxon>
    </lineage>
</organism>
<gene>
    <name evidence="3" type="ORF">CYLTODRAFT_480336</name>
</gene>
<keyword evidence="1" id="KW-0175">Coiled coil</keyword>
<keyword evidence="4" id="KW-1185">Reference proteome</keyword>
<proteinExistence type="predicted"/>
<sequence length="427" mass="48281">MSAPYLLRTKSLYQESSASSAFDQSEAKPQTQIYSWLLDKTAPMKRLQATLLEKNAIVREAKTYINVAENTLQHHIEQHSLLALRVKDLESQLENDERYAELETTIEELQRDLENAVELARRESEEHRAELTAFREASDQRRDLEFQLNTCRSRLEEADRRNLAGSYSILEMEMRKTKLASATAQNVKEVIAATADAQHRAELEAIRQSAEHACTEVKSQLEECKSQLEEEQKAHQVDGSLTLTNLQVDSYAILEGEPRDSELSASFSGKFHEERWTELDVVRSASEKMREDFESQEGLCGLQWQEPGAAHRELAIERDQLLPHAAIEATPKNDECTVSRKIHDSQAHPKPARIVACQLAPPRKQIWSGSPHHPSSQGAPASQQAFHPGLFYKAVIAFAIAILLCAMRSRRGHAAQVFEDWESTTTT</sequence>
<dbReference type="Proteomes" id="UP000054007">
    <property type="component" value="Unassembled WGS sequence"/>
</dbReference>
<keyword evidence="2" id="KW-0812">Transmembrane</keyword>
<dbReference type="AlphaFoldDB" id="A0A0D7AUZ3"/>
<feature type="coiled-coil region" evidence="1">
    <location>
        <begin position="92"/>
        <end position="161"/>
    </location>
</feature>
<name>A0A0D7AUZ3_9AGAR</name>
<accession>A0A0D7AUZ3</accession>
<reference evidence="3 4" key="1">
    <citation type="journal article" date="2015" name="Fungal Genet. Biol.">
        <title>Evolution of novel wood decay mechanisms in Agaricales revealed by the genome sequences of Fistulina hepatica and Cylindrobasidium torrendii.</title>
        <authorList>
            <person name="Floudas D."/>
            <person name="Held B.W."/>
            <person name="Riley R."/>
            <person name="Nagy L.G."/>
            <person name="Koehler G."/>
            <person name="Ransdell A.S."/>
            <person name="Younus H."/>
            <person name="Chow J."/>
            <person name="Chiniquy J."/>
            <person name="Lipzen A."/>
            <person name="Tritt A."/>
            <person name="Sun H."/>
            <person name="Haridas S."/>
            <person name="LaButti K."/>
            <person name="Ohm R.A."/>
            <person name="Kues U."/>
            <person name="Blanchette R.A."/>
            <person name="Grigoriev I.V."/>
            <person name="Minto R.E."/>
            <person name="Hibbett D.S."/>
        </authorList>
    </citation>
    <scope>NUCLEOTIDE SEQUENCE [LARGE SCALE GENOMIC DNA]</scope>
    <source>
        <strain evidence="3 4">FP15055 ss-10</strain>
    </source>
</reference>
<keyword evidence="2" id="KW-0472">Membrane</keyword>
<feature type="transmembrane region" description="Helical" evidence="2">
    <location>
        <begin position="390"/>
        <end position="407"/>
    </location>
</feature>